<dbReference type="Proteomes" id="UP001149165">
    <property type="component" value="Unassembled WGS sequence"/>
</dbReference>
<evidence type="ECO:0000256" key="3">
    <source>
        <dbReference type="SAM" id="SignalP"/>
    </source>
</evidence>
<organism evidence="5 6">
    <name type="scientific">Penicillium angulare</name>
    <dbReference type="NCBI Taxonomy" id="116970"/>
    <lineage>
        <taxon>Eukaryota</taxon>
        <taxon>Fungi</taxon>
        <taxon>Dikarya</taxon>
        <taxon>Ascomycota</taxon>
        <taxon>Pezizomycotina</taxon>
        <taxon>Eurotiomycetes</taxon>
        <taxon>Eurotiomycetidae</taxon>
        <taxon>Eurotiales</taxon>
        <taxon>Aspergillaceae</taxon>
        <taxon>Penicillium</taxon>
    </lineage>
</organism>
<feature type="chain" id="PRO_5040823477" description="Azaphilone pigments biosynthesis cluster protein L N-terminal domain-containing protein" evidence="3">
    <location>
        <begin position="19"/>
        <end position="350"/>
    </location>
</feature>
<sequence length="350" mass="38561">MAELVGTVSAVLSLAIFAFDTSKTLHDAVTSFKSQRKAIKDLQLDLESLNSILGSVQRLAEDTRDVQKLEPLRQPLNCCLKACQEMNNMLQSCQSHSKGEHDSIRDWLRMKYNEKSFDEMKQQIASYKATLNICLGAINAENSSISEASLNEINDSILGTREDIQDQLEQLQEKTNRANQSARSALQVDYEQLKQCLESLKQAEQTANATPRINIQGNSGSSGSRAIFGTDTVRPQFDLNVADNKAGLGATMSAGVHTPETLQALLSNSRAPELALVLEALKNQPHGTNAQEIQHFLGGSRAEHSIQDENELAEETQCRLQSRIPADSSEPRNASAQSVSQRIFYPELSD</sequence>
<feature type="region of interest" description="Disordered" evidence="2">
    <location>
        <begin position="310"/>
        <end position="350"/>
    </location>
</feature>
<evidence type="ECO:0000256" key="1">
    <source>
        <dbReference type="SAM" id="Coils"/>
    </source>
</evidence>
<feature type="coiled-coil region" evidence="1">
    <location>
        <begin position="154"/>
        <end position="210"/>
    </location>
</feature>
<dbReference type="AlphaFoldDB" id="A0A9W9K0M0"/>
<feature type="signal peptide" evidence="3">
    <location>
        <begin position="1"/>
        <end position="18"/>
    </location>
</feature>
<feature type="domain" description="Azaphilone pigments biosynthesis cluster protein L N-terminal" evidence="4">
    <location>
        <begin position="3"/>
        <end position="204"/>
    </location>
</feature>
<reference evidence="5" key="2">
    <citation type="journal article" date="2023" name="IMA Fungus">
        <title>Comparative genomic study of the Penicillium genus elucidates a diverse pangenome and 15 lateral gene transfer events.</title>
        <authorList>
            <person name="Petersen C."/>
            <person name="Sorensen T."/>
            <person name="Nielsen M.R."/>
            <person name="Sondergaard T.E."/>
            <person name="Sorensen J.L."/>
            <person name="Fitzpatrick D.A."/>
            <person name="Frisvad J.C."/>
            <person name="Nielsen K.L."/>
        </authorList>
    </citation>
    <scope>NUCLEOTIDE SEQUENCE</scope>
    <source>
        <strain evidence="5">IBT 30069</strain>
    </source>
</reference>
<gene>
    <name evidence="5" type="ORF">N7456_012309</name>
</gene>
<keyword evidence="3" id="KW-0732">Signal</keyword>
<accession>A0A9W9K0M0</accession>
<evidence type="ECO:0000313" key="5">
    <source>
        <dbReference type="EMBL" id="KAJ5088693.1"/>
    </source>
</evidence>
<dbReference type="EMBL" id="JAPQKH010000007">
    <property type="protein sequence ID" value="KAJ5088693.1"/>
    <property type="molecule type" value="Genomic_DNA"/>
</dbReference>
<protein>
    <recommendedName>
        <fullName evidence="4">Azaphilone pigments biosynthesis cluster protein L N-terminal domain-containing protein</fullName>
    </recommendedName>
</protein>
<name>A0A9W9K0M0_9EURO</name>
<dbReference type="InterPro" id="IPR031348">
    <property type="entry name" value="PigL_N"/>
</dbReference>
<evidence type="ECO:0000256" key="2">
    <source>
        <dbReference type="SAM" id="MobiDB-lite"/>
    </source>
</evidence>
<dbReference type="Pfam" id="PF17111">
    <property type="entry name" value="PigL_N"/>
    <property type="match status" value="1"/>
</dbReference>
<feature type="compositionally biased region" description="Polar residues" evidence="2">
    <location>
        <begin position="331"/>
        <end position="341"/>
    </location>
</feature>
<keyword evidence="6" id="KW-1185">Reference proteome</keyword>
<reference evidence="5" key="1">
    <citation type="submission" date="2022-11" db="EMBL/GenBank/DDBJ databases">
        <authorList>
            <person name="Petersen C."/>
        </authorList>
    </citation>
    <scope>NUCLEOTIDE SEQUENCE</scope>
    <source>
        <strain evidence="5">IBT 30069</strain>
    </source>
</reference>
<dbReference type="OrthoDB" id="428260at2759"/>
<proteinExistence type="predicted"/>
<comment type="caution">
    <text evidence="5">The sequence shown here is derived from an EMBL/GenBank/DDBJ whole genome shotgun (WGS) entry which is preliminary data.</text>
</comment>
<keyword evidence="1" id="KW-0175">Coiled coil</keyword>
<evidence type="ECO:0000313" key="6">
    <source>
        <dbReference type="Proteomes" id="UP001149165"/>
    </source>
</evidence>
<evidence type="ECO:0000259" key="4">
    <source>
        <dbReference type="Pfam" id="PF17111"/>
    </source>
</evidence>